<keyword evidence="1" id="KW-0808">Transferase</keyword>
<dbReference type="Gene3D" id="3.30.565.10">
    <property type="entry name" value="Histidine kinase-like ATPase, C-terminal domain"/>
    <property type="match status" value="1"/>
</dbReference>
<dbReference type="AlphaFoldDB" id="A0A3A5H4B8"/>
<evidence type="ECO:0000259" key="2">
    <source>
        <dbReference type="Pfam" id="PF13581"/>
    </source>
</evidence>
<comment type="caution">
    <text evidence="3">The sequence shown here is derived from an EMBL/GenBank/DDBJ whole genome shotgun (WGS) entry which is preliminary data.</text>
</comment>
<dbReference type="InterPro" id="IPR036890">
    <property type="entry name" value="HATPase_C_sf"/>
</dbReference>
<protein>
    <submittedName>
        <fullName evidence="3">ATP-binding protein</fullName>
    </submittedName>
</protein>
<dbReference type="RefSeq" id="WP_120059361.1">
    <property type="nucleotide sequence ID" value="NZ_QYRP01000002.1"/>
</dbReference>
<reference evidence="4" key="1">
    <citation type="submission" date="2018-09" db="EMBL/GenBank/DDBJ databases">
        <authorList>
            <person name="Zhu H."/>
        </authorList>
    </citation>
    <scope>NUCLEOTIDE SEQUENCE [LARGE SCALE GENOMIC DNA]</scope>
    <source>
        <strain evidence="4">K1W22B-1</strain>
    </source>
</reference>
<proteinExistence type="predicted"/>
<dbReference type="GO" id="GO:0005524">
    <property type="term" value="F:ATP binding"/>
    <property type="evidence" value="ECO:0007669"/>
    <property type="project" value="UniProtKB-KW"/>
</dbReference>
<dbReference type="InterPro" id="IPR050267">
    <property type="entry name" value="Anti-sigma-factor_SerPK"/>
</dbReference>
<dbReference type="CDD" id="cd16936">
    <property type="entry name" value="HATPase_RsbW-like"/>
    <property type="match status" value="1"/>
</dbReference>
<sequence>MPLNQEAMALQSGLRSVMDARRWVATACRAIGREDLLEAAEMGTAELVANALIHARPPIHVRMRGTREHPRVEVFDGSHQPPAPNLRMTEDDELLSTIGRGLGLVAMCATAWGAEIQRTGKVVWFEPAAQIAEQPEVEGDLFEPDAIESRRMVTEGQRVVLLELPTQIYADFQRHYQELRRELRLLALAHGDAYPLATSLSSAFRAFDDDLSRAQGMADLDIALEDGDEQVDVELLVTTTTASNSARMIDMLELADAFCRSERLLSLATPAEQKAFQRWFLGEFVRQAAGELPESWSARPRNSAVPRFAPGRP</sequence>
<keyword evidence="3" id="KW-0547">Nucleotide-binding</keyword>
<dbReference type="OrthoDB" id="5244329at2"/>
<dbReference type="PANTHER" id="PTHR35526">
    <property type="entry name" value="ANTI-SIGMA-F FACTOR RSBW-RELATED"/>
    <property type="match status" value="1"/>
</dbReference>
<accession>A0A3A5H4B8</accession>
<evidence type="ECO:0000313" key="3">
    <source>
        <dbReference type="EMBL" id="RJS45462.1"/>
    </source>
</evidence>
<dbReference type="PANTHER" id="PTHR35526:SF3">
    <property type="entry name" value="ANTI-SIGMA-F FACTOR RSBW"/>
    <property type="match status" value="1"/>
</dbReference>
<evidence type="ECO:0000313" key="4">
    <source>
        <dbReference type="Proteomes" id="UP000276542"/>
    </source>
</evidence>
<evidence type="ECO:0000256" key="1">
    <source>
        <dbReference type="ARBA" id="ARBA00022527"/>
    </source>
</evidence>
<dbReference type="Pfam" id="PF13581">
    <property type="entry name" value="HATPase_c_2"/>
    <property type="match status" value="1"/>
</dbReference>
<organism evidence="3 4">
    <name type="scientific">Nocardioides cavernaquae</name>
    <dbReference type="NCBI Taxonomy" id="2321396"/>
    <lineage>
        <taxon>Bacteria</taxon>
        <taxon>Bacillati</taxon>
        <taxon>Actinomycetota</taxon>
        <taxon>Actinomycetes</taxon>
        <taxon>Propionibacteriales</taxon>
        <taxon>Nocardioidaceae</taxon>
        <taxon>Nocardioides</taxon>
    </lineage>
</organism>
<keyword evidence="1" id="KW-0418">Kinase</keyword>
<dbReference type="GO" id="GO:0004674">
    <property type="term" value="F:protein serine/threonine kinase activity"/>
    <property type="evidence" value="ECO:0007669"/>
    <property type="project" value="UniProtKB-KW"/>
</dbReference>
<name>A0A3A5H4B8_9ACTN</name>
<dbReference type="EMBL" id="QYRP01000002">
    <property type="protein sequence ID" value="RJS45462.1"/>
    <property type="molecule type" value="Genomic_DNA"/>
</dbReference>
<keyword evidence="1" id="KW-0723">Serine/threonine-protein kinase</keyword>
<dbReference type="Proteomes" id="UP000276542">
    <property type="component" value="Unassembled WGS sequence"/>
</dbReference>
<dbReference type="InterPro" id="IPR003594">
    <property type="entry name" value="HATPase_dom"/>
</dbReference>
<feature type="domain" description="Histidine kinase/HSP90-like ATPase" evidence="2">
    <location>
        <begin position="14"/>
        <end position="124"/>
    </location>
</feature>
<keyword evidence="4" id="KW-1185">Reference proteome</keyword>
<keyword evidence="3" id="KW-0067">ATP-binding</keyword>
<gene>
    <name evidence="3" type="ORF">D4739_03970</name>
</gene>